<accession>A0AAE0T1U9</accession>
<gene>
    <name evidence="1" type="ORF">CHS0354_025228</name>
</gene>
<keyword evidence="2" id="KW-1185">Reference proteome</keyword>
<comment type="caution">
    <text evidence="1">The sequence shown here is derived from an EMBL/GenBank/DDBJ whole genome shotgun (WGS) entry which is preliminary data.</text>
</comment>
<organism evidence="1 2">
    <name type="scientific">Potamilus streckersoni</name>
    <dbReference type="NCBI Taxonomy" id="2493646"/>
    <lineage>
        <taxon>Eukaryota</taxon>
        <taxon>Metazoa</taxon>
        <taxon>Spiralia</taxon>
        <taxon>Lophotrochozoa</taxon>
        <taxon>Mollusca</taxon>
        <taxon>Bivalvia</taxon>
        <taxon>Autobranchia</taxon>
        <taxon>Heteroconchia</taxon>
        <taxon>Palaeoheterodonta</taxon>
        <taxon>Unionida</taxon>
        <taxon>Unionoidea</taxon>
        <taxon>Unionidae</taxon>
        <taxon>Ambleminae</taxon>
        <taxon>Lampsilini</taxon>
        <taxon>Potamilus</taxon>
    </lineage>
</organism>
<dbReference type="EMBL" id="JAEAOA010001504">
    <property type="protein sequence ID" value="KAK3602051.1"/>
    <property type="molecule type" value="Genomic_DNA"/>
</dbReference>
<reference evidence="1" key="2">
    <citation type="journal article" date="2021" name="Genome Biol. Evol.">
        <title>Developing a high-quality reference genome for a parasitic bivalve with doubly uniparental inheritance (Bivalvia: Unionida).</title>
        <authorList>
            <person name="Smith C.H."/>
        </authorList>
    </citation>
    <scope>NUCLEOTIDE SEQUENCE</scope>
    <source>
        <strain evidence="1">CHS0354</strain>
        <tissue evidence="1">Mantle</tissue>
    </source>
</reference>
<protein>
    <submittedName>
        <fullName evidence="1">Uncharacterized protein</fullName>
    </submittedName>
</protein>
<proteinExistence type="predicted"/>
<evidence type="ECO:0000313" key="1">
    <source>
        <dbReference type="EMBL" id="KAK3602051.1"/>
    </source>
</evidence>
<evidence type="ECO:0000313" key="2">
    <source>
        <dbReference type="Proteomes" id="UP001195483"/>
    </source>
</evidence>
<dbReference type="Proteomes" id="UP001195483">
    <property type="component" value="Unassembled WGS sequence"/>
</dbReference>
<name>A0AAE0T1U9_9BIVA</name>
<reference evidence="1" key="3">
    <citation type="submission" date="2023-05" db="EMBL/GenBank/DDBJ databases">
        <authorList>
            <person name="Smith C.H."/>
        </authorList>
    </citation>
    <scope>NUCLEOTIDE SEQUENCE</scope>
    <source>
        <strain evidence="1">CHS0354</strain>
        <tissue evidence="1">Mantle</tissue>
    </source>
</reference>
<sequence>MTVDDYMTPKPNVKDILVDRSNVAGAKNYISEQIPANVQTSMSIDSMPYLGSLLSNSNLSATLR</sequence>
<dbReference type="AlphaFoldDB" id="A0AAE0T1U9"/>
<reference evidence="1" key="1">
    <citation type="journal article" date="2021" name="Genome Biol. Evol.">
        <title>A High-Quality Reference Genome for a Parasitic Bivalve with Doubly Uniparental Inheritance (Bivalvia: Unionida).</title>
        <authorList>
            <person name="Smith C.H."/>
        </authorList>
    </citation>
    <scope>NUCLEOTIDE SEQUENCE</scope>
    <source>
        <strain evidence="1">CHS0354</strain>
    </source>
</reference>